<gene>
    <name evidence="2" type="ORF">SAMN06265173_14811</name>
</gene>
<sequence length="316" mass="34921">MSRNKGLSSRAIIGNFYMALEAAVAASWVGDISMYFETDQESETYKWLGMAPAMREWVGGRHAKGFRENGITIENKKFEATLEVPVDWMRRDKTGQIMVRVNELAGRTVTHWQSLLSANIAGGETAVCYDGQYFFDTDHSEGQSGTQSNSITVDISAVPAQLHGTTSLPSPEEIRAMVLKGVEQILGFKDDQGEPMNEMARTFLVMVPTAWFTTAAAALNNPVVGGGDTNVMTNLDGYTFRLAVNPRLSWTDKLSVMRTDGSVKPFIRQEEEGVTVKAIAEGSELEFNEDKHHYGVKAIRNTGHGYWQHACLLQAV</sequence>
<protein>
    <submittedName>
        <fullName evidence="2">Mu-like prophage major head subunit gpT</fullName>
    </submittedName>
</protein>
<feature type="domain" description="Bacteriophage Mu GpT" evidence="1">
    <location>
        <begin position="16"/>
        <end position="151"/>
    </location>
</feature>
<feature type="domain" description="Bacteriophage Mu GpT" evidence="1">
    <location>
        <begin position="256"/>
        <end position="311"/>
    </location>
</feature>
<dbReference type="Pfam" id="PF10124">
    <property type="entry name" value="Mu-like_gpT"/>
    <property type="match status" value="2"/>
</dbReference>
<dbReference type="Proteomes" id="UP000316030">
    <property type="component" value="Unassembled WGS sequence"/>
</dbReference>
<proteinExistence type="predicted"/>
<reference evidence="2 3" key="1">
    <citation type="submission" date="2017-05" db="EMBL/GenBank/DDBJ databases">
        <authorList>
            <person name="Varghese N."/>
            <person name="Submissions S."/>
        </authorList>
    </citation>
    <scope>NUCLEOTIDE SEQUENCE [LARGE SCALE GENOMIC DNA]</scope>
    <source>
        <strain evidence="2 3">DSM 29506</strain>
    </source>
</reference>
<dbReference type="OrthoDB" id="9804833at2"/>
<accession>A0A521FS83</accession>
<evidence type="ECO:0000259" key="1">
    <source>
        <dbReference type="Pfam" id="PF10124"/>
    </source>
</evidence>
<keyword evidence="3" id="KW-1185">Reference proteome</keyword>
<evidence type="ECO:0000313" key="2">
    <source>
        <dbReference type="EMBL" id="SMO98944.1"/>
    </source>
</evidence>
<evidence type="ECO:0000313" key="3">
    <source>
        <dbReference type="Proteomes" id="UP000316030"/>
    </source>
</evidence>
<dbReference type="EMBL" id="FXTO01000048">
    <property type="protein sequence ID" value="SMO98944.1"/>
    <property type="molecule type" value="Genomic_DNA"/>
</dbReference>
<dbReference type="InterPro" id="IPR018774">
    <property type="entry name" value="Phage_Mu_GpT"/>
</dbReference>
<name>A0A521FS83_9RHOB</name>
<dbReference type="AlphaFoldDB" id="A0A521FS83"/>
<dbReference type="RefSeq" id="WP_142494965.1">
    <property type="nucleotide sequence ID" value="NZ_FXTO01000048.1"/>
</dbReference>
<organism evidence="2 3">
    <name type="scientific">Thalassovita litoralis</name>
    <dbReference type="NCBI Taxonomy" id="1010611"/>
    <lineage>
        <taxon>Bacteria</taxon>
        <taxon>Pseudomonadati</taxon>
        <taxon>Pseudomonadota</taxon>
        <taxon>Alphaproteobacteria</taxon>
        <taxon>Rhodobacterales</taxon>
        <taxon>Roseobacteraceae</taxon>
        <taxon>Thalassovita</taxon>
    </lineage>
</organism>